<evidence type="ECO:0000256" key="4">
    <source>
        <dbReference type="ARBA" id="ARBA00022692"/>
    </source>
</evidence>
<dbReference type="OrthoDB" id="99480at2"/>
<keyword evidence="6 8" id="KW-0472">Membrane</keyword>
<dbReference type="InterPro" id="IPR037066">
    <property type="entry name" value="Plug_dom_sf"/>
</dbReference>
<organism evidence="12 13">
    <name type="scientific">Hymenobacter metallilatus</name>
    <dbReference type="NCBI Taxonomy" id="2493666"/>
    <lineage>
        <taxon>Bacteria</taxon>
        <taxon>Pseudomonadati</taxon>
        <taxon>Bacteroidota</taxon>
        <taxon>Cytophagia</taxon>
        <taxon>Cytophagales</taxon>
        <taxon>Hymenobacteraceae</taxon>
        <taxon>Hymenobacter</taxon>
    </lineage>
</organism>
<keyword evidence="12" id="KW-0675">Receptor</keyword>
<feature type="domain" description="TonB-dependent receptor plug" evidence="11">
    <location>
        <begin position="198"/>
        <end position="309"/>
    </location>
</feature>
<comment type="similarity">
    <text evidence="8 9">Belongs to the TonB-dependent receptor family.</text>
</comment>
<dbReference type="EMBL" id="RWIS01000003">
    <property type="protein sequence ID" value="RSK35231.1"/>
    <property type="molecule type" value="Genomic_DNA"/>
</dbReference>
<accession>A0A428JPM5</accession>
<dbReference type="InterPro" id="IPR012910">
    <property type="entry name" value="Plug_dom"/>
</dbReference>
<keyword evidence="13" id="KW-1185">Reference proteome</keyword>
<dbReference type="SUPFAM" id="SSF49452">
    <property type="entry name" value="Starch-binding domain-like"/>
    <property type="match status" value="1"/>
</dbReference>
<dbReference type="GO" id="GO:0044718">
    <property type="term" value="P:siderophore transmembrane transport"/>
    <property type="evidence" value="ECO:0007669"/>
    <property type="project" value="TreeGrafter"/>
</dbReference>
<evidence type="ECO:0000259" key="11">
    <source>
        <dbReference type="Pfam" id="PF07715"/>
    </source>
</evidence>
<dbReference type="PANTHER" id="PTHR30069:SF36">
    <property type="entry name" value="BLL6948 PROTEIN"/>
    <property type="match status" value="1"/>
</dbReference>
<evidence type="ECO:0000313" key="13">
    <source>
        <dbReference type="Proteomes" id="UP000280066"/>
    </source>
</evidence>
<dbReference type="Proteomes" id="UP000280066">
    <property type="component" value="Unassembled WGS sequence"/>
</dbReference>
<dbReference type="Gene3D" id="2.40.170.20">
    <property type="entry name" value="TonB-dependent receptor, beta-barrel domain"/>
    <property type="match status" value="1"/>
</dbReference>
<dbReference type="GO" id="GO:0009279">
    <property type="term" value="C:cell outer membrane"/>
    <property type="evidence" value="ECO:0007669"/>
    <property type="project" value="UniProtKB-SubCell"/>
</dbReference>
<sequence length="836" mass="90922">MAAGPVSTPAAAAAPGRAGCGHLPAPPASISRTVSLPAGSRSRRALSQPTSSPYSFYPTPPFFLPLRPEASHRGCMRSTVYWIFAAGLELAAWGGATTAQAQQTTLRGTVADSATGRPLSGVHVRVLNHAGGTTADELGHFQLGTLPAGTYTVRAGGLGYATRNQTVTLLAGQPATVALRLPTAPLALAEVTVAQPRDPNQTLAVISHIDKLLRPVNSAQDLLPLVPGLVIAQHAGGGKAEQIFIRGFDVDHGTDFNVSIDGLPVNMVSHAHGQGYADFHFVIPETVDQLRVYKGPYTARFGDFATAGAGEFTTKTRLEQSQVKVELGQFATRRAVALVNLLPVNGHLLGTGPENAYVAAEYSFTNAYFDAKQHFRRFNGLAKYTGQLSDRTSLMLLASRFNSRWDASGQVPERAIREGLISRFGSIDPTEGGSTGRTNATAVLTTDLPHAAVLRQQVYYSRYDFNLFSNFTFFLRNPVDGDQIRQTDGRHIYGYTGTYERSFQLGSRTLRTTAGLGTRLDDIDVALRNSVRRTVTDTIVTGRVYEQNLNGYLDATLSLTDRLTLNAALRADYFRFRFREDRVDSLSGRAGKARVSPKLNLYYDVTPAVQLFVRSGFGFHSNDARAVVTNPAGNVLPRAIGYEVGSTFKPVPALVVNTALWALHLQDELVYVGDEGVVESAGRTRRYGLDVAARYQLTRSLFADVDLNFNHGRLVGEPRTANRIPLAPTFTSVGGLTLRRPGGLSASLRYRHIDSRPANEDNSVRARGYFLLDAVVSYTRRRFQVGATVENLLNVAWNQAQFDTTTRLRNEAVPVQELHFTPGTPFYAKLNASVLF</sequence>
<keyword evidence="2 8" id="KW-0813">Transport</keyword>
<proteinExistence type="inferred from homology"/>
<protein>
    <submittedName>
        <fullName evidence="12">TonB-dependent receptor</fullName>
    </submittedName>
</protein>
<evidence type="ECO:0000256" key="3">
    <source>
        <dbReference type="ARBA" id="ARBA00022452"/>
    </source>
</evidence>
<dbReference type="InterPro" id="IPR036942">
    <property type="entry name" value="Beta-barrel_TonB_sf"/>
</dbReference>
<dbReference type="Pfam" id="PF00593">
    <property type="entry name" value="TonB_dep_Rec_b-barrel"/>
    <property type="match status" value="1"/>
</dbReference>
<dbReference type="InterPro" id="IPR000531">
    <property type="entry name" value="Beta-barrel_TonB"/>
</dbReference>
<dbReference type="GO" id="GO:0015344">
    <property type="term" value="F:siderophore uptake transmembrane transporter activity"/>
    <property type="evidence" value="ECO:0007669"/>
    <property type="project" value="TreeGrafter"/>
</dbReference>
<keyword evidence="7 8" id="KW-0998">Cell outer membrane</keyword>
<dbReference type="AlphaFoldDB" id="A0A428JPM5"/>
<dbReference type="Gene3D" id="2.170.130.10">
    <property type="entry name" value="TonB-dependent receptor, plug domain"/>
    <property type="match status" value="1"/>
</dbReference>
<evidence type="ECO:0000313" key="12">
    <source>
        <dbReference type="EMBL" id="RSK35231.1"/>
    </source>
</evidence>
<evidence type="ECO:0000256" key="1">
    <source>
        <dbReference type="ARBA" id="ARBA00004571"/>
    </source>
</evidence>
<keyword evidence="3 8" id="KW-1134">Transmembrane beta strand</keyword>
<dbReference type="Gene3D" id="2.60.40.1120">
    <property type="entry name" value="Carboxypeptidase-like, regulatory domain"/>
    <property type="match status" value="1"/>
</dbReference>
<reference evidence="12 13" key="1">
    <citation type="submission" date="2018-12" db="EMBL/GenBank/DDBJ databases">
        <authorList>
            <person name="Feng G."/>
            <person name="Zhu H."/>
        </authorList>
    </citation>
    <scope>NUCLEOTIDE SEQUENCE [LARGE SCALE GENOMIC DNA]</scope>
    <source>
        <strain evidence="12 13">9PBR-2</strain>
    </source>
</reference>
<name>A0A428JPM5_9BACT</name>
<dbReference type="PROSITE" id="PS52016">
    <property type="entry name" value="TONB_DEPENDENT_REC_3"/>
    <property type="match status" value="1"/>
</dbReference>
<dbReference type="InterPro" id="IPR013784">
    <property type="entry name" value="Carb-bd-like_fold"/>
</dbReference>
<evidence type="ECO:0000259" key="10">
    <source>
        <dbReference type="Pfam" id="PF00593"/>
    </source>
</evidence>
<feature type="domain" description="TonB-dependent receptor-like beta-barrel" evidence="10">
    <location>
        <begin position="427"/>
        <end position="792"/>
    </location>
</feature>
<dbReference type="SUPFAM" id="SSF56935">
    <property type="entry name" value="Porins"/>
    <property type="match status" value="1"/>
</dbReference>
<evidence type="ECO:0000256" key="7">
    <source>
        <dbReference type="ARBA" id="ARBA00023237"/>
    </source>
</evidence>
<comment type="subcellular location">
    <subcellularLocation>
        <location evidence="1 8">Cell outer membrane</location>
        <topology evidence="1 8">Multi-pass membrane protein</topology>
    </subcellularLocation>
</comment>
<dbReference type="InterPro" id="IPR039426">
    <property type="entry name" value="TonB-dep_rcpt-like"/>
</dbReference>
<gene>
    <name evidence="12" type="ORF">EI290_05900</name>
</gene>
<evidence type="ECO:0000256" key="2">
    <source>
        <dbReference type="ARBA" id="ARBA00022448"/>
    </source>
</evidence>
<keyword evidence="5 9" id="KW-0798">TonB box</keyword>
<comment type="caution">
    <text evidence="12">The sequence shown here is derived from an EMBL/GenBank/DDBJ whole genome shotgun (WGS) entry which is preliminary data.</text>
</comment>
<evidence type="ECO:0000256" key="9">
    <source>
        <dbReference type="RuleBase" id="RU003357"/>
    </source>
</evidence>
<dbReference type="Pfam" id="PF07715">
    <property type="entry name" value="Plug"/>
    <property type="match status" value="1"/>
</dbReference>
<evidence type="ECO:0000256" key="6">
    <source>
        <dbReference type="ARBA" id="ARBA00023136"/>
    </source>
</evidence>
<dbReference type="GO" id="GO:0030246">
    <property type="term" value="F:carbohydrate binding"/>
    <property type="evidence" value="ECO:0007669"/>
    <property type="project" value="InterPro"/>
</dbReference>
<dbReference type="PANTHER" id="PTHR30069">
    <property type="entry name" value="TONB-DEPENDENT OUTER MEMBRANE RECEPTOR"/>
    <property type="match status" value="1"/>
</dbReference>
<evidence type="ECO:0000256" key="8">
    <source>
        <dbReference type="PROSITE-ProRule" id="PRU01360"/>
    </source>
</evidence>
<evidence type="ECO:0000256" key="5">
    <source>
        <dbReference type="ARBA" id="ARBA00023077"/>
    </source>
</evidence>
<dbReference type="Pfam" id="PF13620">
    <property type="entry name" value="CarboxypepD_reg"/>
    <property type="match status" value="1"/>
</dbReference>
<keyword evidence="4 8" id="KW-0812">Transmembrane</keyword>